<dbReference type="OrthoDB" id="1746950at2759"/>
<dbReference type="STRING" id="35608.A0A2U1M6B5"/>
<keyword evidence="3" id="KW-1185">Reference proteome</keyword>
<comment type="caution">
    <text evidence="2">The sequence shown here is derived from an EMBL/GenBank/DDBJ whole genome shotgun (WGS) entry which is preliminary data.</text>
</comment>
<evidence type="ECO:0000313" key="2">
    <source>
        <dbReference type="EMBL" id="PWA56791.1"/>
    </source>
</evidence>
<accession>A0A2U1M6B5</accession>
<feature type="region of interest" description="Disordered" evidence="1">
    <location>
        <begin position="122"/>
        <end position="143"/>
    </location>
</feature>
<feature type="compositionally biased region" description="Acidic residues" evidence="1">
    <location>
        <begin position="47"/>
        <end position="72"/>
    </location>
</feature>
<feature type="region of interest" description="Disordered" evidence="1">
    <location>
        <begin position="22"/>
        <end position="72"/>
    </location>
</feature>
<dbReference type="AlphaFoldDB" id="A0A2U1M6B5"/>
<protein>
    <submittedName>
        <fullName evidence="2">Uncharacterized protein</fullName>
    </submittedName>
</protein>
<sequence>MQSLKQTDKCKVLDSNVEVVELETQVNMSSESEDDENNESDGKSVDENIENEESDSEYEQSTEGEDDDLEEFVDEENIVEEVNVNMSTFSFEVEPETYDSMQHHVKLTEDDLEVIDYDSFESDVGSDTEQNRRKGLRKLRKGHDGSSITNALEVGFEFANRDEAKDRIRAHSVETRRNIKIIRNDKLRVRSKCLGVVLEKLNVTKENMEQVALDDKGKGKTVIVKESKGKDVKVENDKAGCPWDS</sequence>
<proteinExistence type="predicted"/>
<reference evidence="2 3" key="1">
    <citation type="journal article" date="2018" name="Mol. Plant">
        <title>The genome of Artemisia annua provides insight into the evolution of Asteraceae family and artemisinin biosynthesis.</title>
        <authorList>
            <person name="Shen Q."/>
            <person name="Zhang L."/>
            <person name="Liao Z."/>
            <person name="Wang S."/>
            <person name="Yan T."/>
            <person name="Shi P."/>
            <person name="Liu M."/>
            <person name="Fu X."/>
            <person name="Pan Q."/>
            <person name="Wang Y."/>
            <person name="Lv Z."/>
            <person name="Lu X."/>
            <person name="Zhang F."/>
            <person name="Jiang W."/>
            <person name="Ma Y."/>
            <person name="Chen M."/>
            <person name="Hao X."/>
            <person name="Li L."/>
            <person name="Tang Y."/>
            <person name="Lv G."/>
            <person name="Zhou Y."/>
            <person name="Sun X."/>
            <person name="Brodelius P.E."/>
            <person name="Rose J.K.C."/>
            <person name="Tang K."/>
        </authorList>
    </citation>
    <scope>NUCLEOTIDE SEQUENCE [LARGE SCALE GENOMIC DNA]</scope>
    <source>
        <strain evidence="3">cv. Huhao1</strain>
        <tissue evidence="2">Leaf</tissue>
    </source>
</reference>
<gene>
    <name evidence="2" type="ORF">CTI12_AA415100</name>
</gene>
<evidence type="ECO:0000313" key="3">
    <source>
        <dbReference type="Proteomes" id="UP000245207"/>
    </source>
</evidence>
<dbReference type="EMBL" id="PKPP01006350">
    <property type="protein sequence ID" value="PWA56791.1"/>
    <property type="molecule type" value="Genomic_DNA"/>
</dbReference>
<evidence type="ECO:0000256" key="1">
    <source>
        <dbReference type="SAM" id="MobiDB-lite"/>
    </source>
</evidence>
<dbReference type="Proteomes" id="UP000245207">
    <property type="component" value="Unassembled WGS sequence"/>
</dbReference>
<organism evidence="2 3">
    <name type="scientific">Artemisia annua</name>
    <name type="common">Sweet wormwood</name>
    <dbReference type="NCBI Taxonomy" id="35608"/>
    <lineage>
        <taxon>Eukaryota</taxon>
        <taxon>Viridiplantae</taxon>
        <taxon>Streptophyta</taxon>
        <taxon>Embryophyta</taxon>
        <taxon>Tracheophyta</taxon>
        <taxon>Spermatophyta</taxon>
        <taxon>Magnoliopsida</taxon>
        <taxon>eudicotyledons</taxon>
        <taxon>Gunneridae</taxon>
        <taxon>Pentapetalae</taxon>
        <taxon>asterids</taxon>
        <taxon>campanulids</taxon>
        <taxon>Asterales</taxon>
        <taxon>Asteraceae</taxon>
        <taxon>Asteroideae</taxon>
        <taxon>Anthemideae</taxon>
        <taxon>Artemisiinae</taxon>
        <taxon>Artemisia</taxon>
    </lineage>
</organism>
<name>A0A2U1M6B5_ARTAN</name>